<dbReference type="PANTHER" id="PTHR12313">
    <property type="entry name" value="E3 UBIQUITIN-PROTEIN LIGASE RNF5-RELATED"/>
    <property type="match status" value="1"/>
</dbReference>
<evidence type="ECO:0000313" key="15">
    <source>
        <dbReference type="EMBL" id="GKT27266.1"/>
    </source>
</evidence>
<evidence type="ECO:0000256" key="12">
    <source>
        <dbReference type="SAM" id="MobiDB-lite"/>
    </source>
</evidence>
<keyword evidence="13" id="KW-0812">Transmembrane</keyword>
<evidence type="ECO:0000256" key="13">
    <source>
        <dbReference type="SAM" id="Phobius"/>
    </source>
</evidence>
<evidence type="ECO:0000256" key="6">
    <source>
        <dbReference type="ARBA" id="ARBA00022723"/>
    </source>
</evidence>
<keyword evidence="7 11" id="KW-0863">Zinc-finger</keyword>
<gene>
    <name evidence="15" type="ORF">ADUPG1_013724</name>
</gene>
<dbReference type="InterPro" id="IPR017907">
    <property type="entry name" value="Znf_RING_CS"/>
</dbReference>
<protein>
    <recommendedName>
        <fullName evidence="4">RING-type E3 ubiquitin transferase</fullName>
        <ecNumber evidence="4">2.3.2.27</ecNumber>
    </recommendedName>
</protein>
<dbReference type="InterPro" id="IPR045103">
    <property type="entry name" value="RNF5/RNF185-like"/>
</dbReference>
<evidence type="ECO:0000313" key="16">
    <source>
        <dbReference type="Proteomes" id="UP001057375"/>
    </source>
</evidence>
<dbReference type="Gene3D" id="3.30.40.10">
    <property type="entry name" value="Zinc/RING finger domain, C3HC4 (zinc finger)"/>
    <property type="match status" value="1"/>
</dbReference>
<evidence type="ECO:0000256" key="1">
    <source>
        <dbReference type="ARBA" id="ARBA00000900"/>
    </source>
</evidence>
<comment type="pathway">
    <text evidence="3">Protein modification; protein ubiquitination.</text>
</comment>
<keyword evidence="9" id="KW-0862">Zinc</keyword>
<dbReference type="EMBL" id="BQXS01012726">
    <property type="protein sequence ID" value="GKT27266.1"/>
    <property type="molecule type" value="Genomic_DNA"/>
</dbReference>
<reference evidence="15" key="1">
    <citation type="submission" date="2022-03" db="EMBL/GenBank/DDBJ databases">
        <title>Draft genome sequence of Aduncisulcus paluster, a free-living microaerophilic Fornicata.</title>
        <authorList>
            <person name="Yuyama I."/>
            <person name="Kume K."/>
            <person name="Tamura T."/>
            <person name="Inagaki Y."/>
            <person name="Hashimoto T."/>
        </authorList>
    </citation>
    <scope>NUCLEOTIDE SEQUENCE</scope>
    <source>
        <strain evidence="15">NY0171</strain>
    </source>
</reference>
<feature type="domain" description="RING-type" evidence="14">
    <location>
        <begin position="84"/>
        <end position="122"/>
    </location>
</feature>
<evidence type="ECO:0000256" key="5">
    <source>
        <dbReference type="ARBA" id="ARBA00022679"/>
    </source>
</evidence>
<dbReference type="EC" id="2.3.2.27" evidence="4"/>
<feature type="compositionally biased region" description="Low complexity" evidence="12">
    <location>
        <begin position="193"/>
        <end position="205"/>
    </location>
</feature>
<evidence type="ECO:0000256" key="7">
    <source>
        <dbReference type="ARBA" id="ARBA00022771"/>
    </source>
</evidence>
<accession>A0ABQ5K3W0</accession>
<evidence type="ECO:0000256" key="8">
    <source>
        <dbReference type="ARBA" id="ARBA00022786"/>
    </source>
</evidence>
<evidence type="ECO:0000259" key="14">
    <source>
        <dbReference type="PROSITE" id="PS50089"/>
    </source>
</evidence>
<feature type="compositionally biased region" description="Basic and acidic residues" evidence="12">
    <location>
        <begin position="47"/>
        <end position="56"/>
    </location>
</feature>
<keyword evidence="8" id="KW-0833">Ubl conjugation pathway</keyword>
<feature type="compositionally biased region" description="Basic and acidic residues" evidence="12">
    <location>
        <begin position="1"/>
        <end position="38"/>
    </location>
</feature>
<proteinExistence type="predicted"/>
<sequence>MSKDFSGKSHSLETHEETSIDEMLYKESPKIDEKESDTSYHFSFVKPDTKSKPSEKESEEEELPSPPKSMKSPPKDDITGEPQCPICFQKPSNSVVLRCGHIFCWPCLSGWFDHNKTCPLCSFPIDVDCDVIPVYGSEDGTMTSDTRPKPLSEAERKVKMKQKAEETARQRLREQHQRQSQRQRMFNPLASIFNPFSSSSSSSPNGGFGPRAGEEERGGEEGEEGEIHDDVHQDSPEERERRKQQKRTEMLLTCFFVVIMIILYLLQFLSKTKIFIG</sequence>
<keyword evidence="5" id="KW-0808">Transferase</keyword>
<dbReference type="PROSITE" id="PS00518">
    <property type="entry name" value="ZF_RING_1"/>
    <property type="match status" value="1"/>
</dbReference>
<evidence type="ECO:0000256" key="2">
    <source>
        <dbReference type="ARBA" id="ARBA00004308"/>
    </source>
</evidence>
<evidence type="ECO:0000256" key="4">
    <source>
        <dbReference type="ARBA" id="ARBA00012483"/>
    </source>
</evidence>
<dbReference type="SUPFAM" id="SSF57850">
    <property type="entry name" value="RING/U-box"/>
    <property type="match status" value="1"/>
</dbReference>
<feature type="compositionally biased region" description="Basic and acidic residues" evidence="12">
    <location>
        <begin position="146"/>
        <end position="177"/>
    </location>
</feature>
<name>A0ABQ5K3W0_9EUKA</name>
<dbReference type="Pfam" id="PF13639">
    <property type="entry name" value="zf-RING_2"/>
    <property type="match status" value="1"/>
</dbReference>
<dbReference type="InterPro" id="IPR013083">
    <property type="entry name" value="Znf_RING/FYVE/PHD"/>
</dbReference>
<comment type="caution">
    <text evidence="15">The sequence shown here is derived from an EMBL/GenBank/DDBJ whole genome shotgun (WGS) entry which is preliminary data.</text>
</comment>
<evidence type="ECO:0000256" key="3">
    <source>
        <dbReference type="ARBA" id="ARBA00004906"/>
    </source>
</evidence>
<dbReference type="Proteomes" id="UP001057375">
    <property type="component" value="Unassembled WGS sequence"/>
</dbReference>
<keyword evidence="10 13" id="KW-0472">Membrane</keyword>
<keyword evidence="16" id="KW-1185">Reference proteome</keyword>
<dbReference type="PROSITE" id="PS50089">
    <property type="entry name" value="ZF_RING_2"/>
    <property type="match status" value="1"/>
</dbReference>
<evidence type="ECO:0000256" key="9">
    <source>
        <dbReference type="ARBA" id="ARBA00022833"/>
    </source>
</evidence>
<evidence type="ECO:0000256" key="10">
    <source>
        <dbReference type="ARBA" id="ARBA00023136"/>
    </source>
</evidence>
<dbReference type="InterPro" id="IPR001841">
    <property type="entry name" value="Znf_RING"/>
</dbReference>
<keyword evidence="13" id="KW-1133">Transmembrane helix</keyword>
<keyword evidence="6" id="KW-0479">Metal-binding</keyword>
<feature type="region of interest" description="Disordered" evidence="12">
    <location>
        <begin position="137"/>
        <end position="245"/>
    </location>
</feature>
<evidence type="ECO:0000256" key="11">
    <source>
        <dbReference type="PROSITE-ProRule" id="PRU00175"/>
    </source>
</evidence>
<comment type="subcellular location">
    <subcellularLocation>
        <location evidence="2">Endomembrane system</location>
    </subcellularLocation>
</comment>
<comment type="catalytic activity">
    <reaction evidence="1">
        <text>S-ubiquitinyl-[E2 ubiquitin-conjugating enzyme]-L-cysteine + [acceptor protein]-L-lysine = [E2 ubiquitin-conjugating enzyme]-L-cysteine + N(6)-ubiquitinyl-[acceptor protein]-L-lysine.</text>
        <dbReference type="EC" id="2.3.2.27"/>
    </reaction>
</comment>
<feature type="transmembrane region" description="Helical" evidence="13">
    <location>
        <begin position="250"/>
        <end position="269"/>
    </location>
</feature>
<feature type="compositionally biased region" description="Basic and acidic residues" evidence="12">
    <location>
        <begin position="228"/>
        <end position="245"/>
    </location>
</feature>
<organism evidence="15 16">
    <name type="scientific">Aduncisulcus paluster</name>
    <dbReference type="NCBI Taxonomy" id="2918883"/>
    <lineage>
        <taxon>Eukaryota</taxon>
        <taxon>Metamonada</taxon>
        <taxon>Carpediemonas-like organisms</taxon>
        <taxon>Aduncisulcus</taxon>
    </lineage>
</organism>
<dbReference type="SMART" id="SM00184">
    <property type="entry name" value="RING"/>
    <property type="match status" value="1"/>
</dbReference>
<feature type="region of interest" description="Disordered" evidence="12">
    <location>
        <begin position="1"/>
        <end position="78"/>
    </location>
</feature>